<accession>C5CET8</accession>
<dbReference type="GO" id="GO:0016787">
    <property type="term" value="F:hydrolase activity"/>
    <property type="evidence" value="ECO:0007669"/>
    <property type="project" value="UniProtKB-KW"/>
</dbReference>
<dbReference type="PANTHER" id="PTHR35795:SF1">
    <property type="entry name" value="BIS(5'-NUCLEOSYL)-TETRAPHOSPHATASE, SYMMETRICAL"/>
    <property type="match status" value="1"/>
</dbReference>
<evidence type="ECO:0000259" key="4">
    <source>
        <dbReference type="Pfam" id="PF01966"/>
    </source>
</evidence>
<dbReference type="Proteomes" id="UP000002382">
    <property type="component" value="Chromosome"/>
</dbReference>
<keyword evidence="1" id="KW-0479">Metal-binding</keyword>
<evidence type="ECO:0000313" key="5">
    <source>
        <dbReference type="EMBL" id="ACR80268.1"/>
    </source>
</evidence>
<dbReference type="RefSeq" id="WP_015868913.1">
    <property type="nucleotide sequence ID" value="NC_012785.1"/>
</dbReference>
<dbReference type="KEGG" id="kol:Kole_1578"/>
<keyword evidence="2" id="KW-0547">Nucleotide-binding</keyword>
<sequence length="211" mass="24017">MLKARSGENLENTEKILNVLKEKVHRYCTPLRLNHIKGVSKLSRELARQYLVDIQETDIAAWAHDMFRDVSSEKLLSMARDYGINISDIEEKKPILLHGKLAAIYLKKHFDVDDEIFEAVYWHITGYPGLSILGKILMVADMAEEGRSFESARIIRTIAKKDLEEAFKNVIRLKVKWAVESGLFIPVELAMTWNYLLGGVSLGGNKGSQKE</sequence>
<proteinExistence type="predicted"/>
<dbReference type="GO" id="GO:0000166">
    <property type="term" value="F:nucleotide binding"/>
    <property type="evidence" value="ECO:0007669"/>
    <property type="project" value="UniProtKB-KW"/>
</dbReference>
<dbReference type="HOGENOM" id="CLU_089580_1_2_0"/>
<dbReference type="STRING" id="521045.Kole_1578"/>
<dbReference type="AlphaFoldDB" id="C5CET8"/>
<dbReference type="NCBIfam" id="TIGR00488">
    <property type="entry name" value="bis(5'-nucleosyl)-tetraphosphatase (symmetrical) YqeK"/>
    <property type="match status" value="1"/>
</dbReference>
<protein>
    <submittedName>
        <fullName evidence="5">Metal dependent phosphohydrolase</fullName>
    </submittedName>
</protein>
<organism evidence="5 6">
    <name type="scientific">Kosmotoga olearia (strain ATCC BAA-1733 / DSM 21960 / TBF 19.5.1)</name>
    <dbReference type="NCBI Taxonomy" id="521045"/>
    <lineage>
        <taxon>Bacteria</taxon>
        <taxon>Thermotogati</taxon>
        <taxon>Thermotogota</taxon>
        <taxon>Thermotogae</taxon>
        <taxon>Kosmotogales</taxon>
        <taxon>Kosmotogaceae</taxon>
        <taxon>Kosmotoga</taxon>
    </lineage>
</organism>
<reference evidence="5 6" key="2">
    <citation type="journal article" date="2011" name="J. Bacteriol.">
        <title>Genome Sequence of Kosmotoga olearia Strain TBF 19.5.1, a Thermophilic Bacterium with a Wide Growth Temperature Range, Isolated from the Troll B Oil Platform in the North Sea.</title>
        <authorList>
            <person name="Swithers K.S."/>
            <person name="Dipippo J.L."/>
            <person name="Bruce D.C."/>
            <person name="Detter C."/>
            <person name="Tapia R."/>
            <person name="Han S."/>
            <person name="Goodwin L.A."/>
            <person name="Han J."/>
            <person name="Woyke T."/>
            <person name="Pitluck S."/>
            <person name="Pennacchio L."/>
            <person name="Nolan M."/>
            <person name="Mikhailova N."/>
            <person name="Land M.L."/>
            <person name="Nesbo C.L."/>
            <person name="Gogarten J.P."/>
            <person name="Noll K.M."/>
        </authorList>
    </citation>
    <scope>NUCLEOTIDE SEQUENCE [LARGE SCALE GENOMIC DNA]</scope>
    <source>
        <strain evidence="6">ATCC BAA-1733 / DSM 21960 / TBF 19.5.1</strain>
    </source>
</reference>
<keyword evidence="6" id="KW-1185">Reference proteome</keyword>
<dbReference type="PANTHER" id="PTHR35795">
    <property type="entry name" value="SLR1885 PROTEIN"/>
    <property type="match status" value="1"/>
</dbReference>
<evidence type="ECO:0000256" key="1">
    <source>
        <dbReference type="ARBA" id="ARBA00022723"/>
    </source>
</evidence>
<evidence type="ECO:0000256" key="3">
    <source>
        <dbReference type="ARBA" id="ARBA00022801"/>
    </source>
</evidence>
<dbReference type="SUPFAM" id="SSF109604">
    <property type="entry name" value="HD-domain/PDEase-like"/>
    <property type="match status" value="1"/>
</dbReference>
<gene>
    <name evidence="5" type="ordered locus">Kole_1578</name>
</gene>
<dbReference type="InterPro" id="IPR006674">
    <property type="entry name" value="HD_domain"/>
</dbReference>
<evidence type="ECO:0000313" key="6">
    <source>
        <dbReference type="Proteomes" id="UP000002382"/>
    </source>
</evidence>
<name>C5CET8_KOSOT</name>
<feature type="domain" description="HD" evidence="4">
    <location>
        <begin position="32"/>
        <end position="141"/>
    </location>
</feature>
<dbReference type="InterPro" id="IPR005249">
    <property type="entry name" value="YqeK"/>
</dbReference>
<reference evidence="5 6" key="1">
    <citation type="submission" date="2009-06" db="EMBL/GenBank/DDBJ databases">
        <title>Complete sequence of Thermotogales bacterium TBF 19.5.1.</title>
        <authorList>
            <consortium name="US DOE Joint Genome Institute"/>
            <person name="Lucas S."/>
            <person name="Copeland A."/>
            <person name="Lapidus A."/>
            <person name="Glavina del Rio T."/>
            <person name="Tice H."/>
            <person name="Bruce D."/>
            <person name="Goodwin L."/>
            <person name="Pitluck S."/>
            <person name="Chertkov O."/>
            <person name="Brettin T."/>
            <person name="Detter J.C."/>
            <person name="Han C."/>
            <person name="Schmutz J."/>
            <person name="Larimer F."/>
            <person name="Land M."/>
            <person name="Hauser L."/>
            <person name="Kyrpides N."/>
            <person name="Ovchinnikova G."/>
            <person name="Noll K."/>
        </authorList>
    </citation>
    <scope>NUCLEOTIDE SEQUENCE [LARGE SCALE GENOMIC DNA]</scope>
    <source>
        <strain evidence="6">ATCC BAA-1733 / DSM 21960 / TBF 19.5.1</strain>
    </source>
</reference>
<dbReference type="Gene3D" id="1.10.3210.10">
    <property type="entry name" value="Hypothetical protein af1432"/>
    <property type="match status" value="1"/>
</dbReference>
<dbReference type="EMBL" id="CP001634">
    <property type="protein sequence ID" value="ACR80268.1"/>
    <property type="molecule type" value="Genomic_DNA"/>
</dbReference>
<evidence type="ECO:0000256" key="2">
    <source>
        <dbReference type="ARBA" id="ARBA00022741"/>
    </source>
</evidence>
<dbReference type="GO" id="GO:0046872">
    <property type="term" value="F:metal ion binding"/>
    <property type="evidence" value="ECO:0007669"/>
    <property type="project" value="UniProtKB-KW"/>
</dbReference>
<dbReference type="eggNOG" id="COG1713">
    <property type="taxonomic scope" value="Bacteria"/>
</dbReference>
<dbReference type="OrthoDB" id="46240at2"/>
<dbReference type="Pfam" id="PF01966">
    <property type="entry name" value="HD"/>
    <property type="match status" value="1"/>
</dbReference>
<keyword evidence="3" id="KW-0378">Hydrolase</keyword>
<dbReference type="InterPro" id="IPR051094">
    <property type="entry name" value="Diverse_Catalytic_Enzymes"/>
</dbReference>